<evidence type="ECO:0000256" key="6">
    <source>
        <dbReference type="ARBA" id="ARBA00023136"/>
    </source>
</evidence>
<dbReference type="PANTHER" id="PTHR24235:SF12">
    <property type="entry name" value="G-PROTEIN COUPLED RECEPTORS FAMILY 1 PROFILE DOMAIN-CONTAINING PROTEIN"/>
    <property type="match status" value="1"/>
</dbReference>
<sequence>MSAEELLLPDMSSTSLEELLYFAKNISLLPRLNFSLDDAVKEIERHISTDSMFSKPAEIIIIFVYSLLIISGIISNLIVSGIIVTKTKFCTTRYAYVINLSISDLILCVFCMPFSLMSLIRKRWILGMTLCKLVPFVQAATVFLSSATVSAIAIDRHKTVLNTFPSGKREKNKEVVITIIAVWVISFIISSPIPYAQTVRNVGLPDIYVYEKCLEEWPWHNAKGLYTVVIVLVQFLIPTLVLLITHFRIELHLNYATNRYNKTSASPNKERIHKERQRNRRATFVLMMISAVFSATWMPWNIFNLIADFYPNCMSGENLYTAFLVCHIIAMTSTTTNPILYGWFNSNIRREIISVKDKISDIIFNRQEPTPCTIAVKDVADTRV</sequence>
<evidence type="ECO:0000313" key="13">
    <source>
        <dbReference type="Proteomes" id="UP000807504"/>
    </source>
</evidence>
<feature type="transmembrane region" description="Helical" evidence="10">
    <location>
        <begin position="320"/>
        <end position="344"/>
    </location>
</feature>
<dbReference type="Proteomes" id="UP000807504">
    <property type="component" value="Unassembled WGS sequence"/>
</dbReference>
<dbReference type="GO" id="GO:0004983">
    <property type="term" value="F:neuropeptide Y receptor activity"/>
    <property type="evidence" value="ECO:0007669"/>
    <property type="project" value="InterPro"/>
</dbReference>
<name>A0A8T0FKY0_ARGBR</name>
<evidence type="ECO:0000256" key="8">
    <source>
        <dbReference type="ARBA" id="ARBA00023224"/>
    </source>
</evidence>
<dbReference type="EMBL" id="JABXBU010000011">
    <property type="protein sequence ID" value="KAF8790219.1"/>
    <property type="molecule type" value="Genomic_DNA"/>
</dbReference>
<dbReference type="Pfam" id="PF00001">
    <property type="entry name" value="7tm_1"/>
    <property type="match status" value="1"/>
</dbReference>
<feature type="transmembrane region" description="Helical" evidence="10">
    <location>
        <begin position="224"/>
        <end position="244"/>
    </location>
</feature>
<feature type="transmembrane region" description="Helical" evidence="10">
    <location>
        <begin position="136"/>
        <end position="154"/>
    </location>
</feature>
<organism evidence="12 13">
    <name type="scientific">Argiope bruennichi</name>
    <name type="common">Wasp spider</name>
    <name type="synonym">Aranea bruennichi</name>
    <dbReference type="NCBI Taxonomy" id="94029"/>
    <lineage>
        <taxon>Eukaryota</taxon>
        <taxon>Metazoa</taxon>
        <taxon>Ecdysozoa</taxon>
        <taxon>Arthropoda</taxon>
        <taxon>Chelicerata</taxon>
        <taxon>Arachnida</taxon>
        <taxon>Araneae</taxon>
        <taxon>Araneomorphae</taxon>
        <taxon>Entelegynae</taxon>
        <taxon>Araneoidea</taxon>
        <taxon>Araneidae</taxon>
        <taxon>Argiope</taxon>
    </lineage>
</organism>
<comment type="subcellular location">
    <subcellularLocation>
        <location evidence="1">Membrane</location>
        <topology evidence="1">Multi-pass membrane protein</topology>
    </subcellularLocation>
</comment>
<gene>
    <name evidence="12" type="ORF">HNY73_005277</name>
</gene>
<dbReference type="InterPro" id="IPR000276">
    <property type="entry name" value="GPCR_Rhodpsn"/>
</dbReference>
<dbReference type="SUPFAM" id="SSF81321">
    <property type="entry name" value="Family A G protein-coupled receptor-like"/>
    <property type="match status" value="1"/>
</dbReference>
<evidence type="ECO:0000256" key="10">
    <source>
        <dbReference type="SAM" id="Phobius"/>
    </source>
</evidence>
<dbReference type="PRINTS" id="PR01012">
    <property type="entry name" value="NRPEPTIDEYR"/>
</dbReference>
<proteinExistence type="inferred from homology"/>
<keyword evidence="13" id="KW-1185">Reference proteome</keyword>
<feature type="transmembrane region" description="Helical" evidence="10">
    <location>
        <begin position="282"/>
        <end position="300"/>
    </location>
</feature>
<evidence type="ECO:0000256" key="7">
    <source>
        <dbReference type="ARBA" id="ARBA00023170"/>
    </source>
</evidence>
<dbReference type="PROSITE" id="PS50262">
    <property type="entry name" value="G_PROTEIN_RECEP_F1_2"/>
    <property type="match status" value="1"/>
</dbReference>
<comment type="caution">
    <text evidence="12">The sequence shown here is derived from an EMBL/GenBank/DDBJ whole genome shotgun (WGS) entry which is preliminary data.</text>
</comment>
<accession>A0A8T0FKY0</accession>
<reference evidence="12" key="2">
    <citation type="submission" date="2020-06" db="EMBL/GenBank/DDBJ databases">
        <authorList>
            <person name="Sheffer M."/>
        </authorList>
    </citation>
    <scope>NUCLEOTIDE SEQUENCE</scope>
</reference>
<dbReference type="GO" id="GO:0016020">
    <property type="term" value="C:membrane"/>
    <property type="evidence" value="ECO:0007669"/>
    <property type="project" value="UniProtKB-SubCell"/>
</dbReference>
<feature type="domain" description="G-protein coupled receptors family 1 profile" evidence="11">
    <location>
        <begin position="75"/>
        <end position="341"/>
    </location>
</feature>
<evidence type="ECO:0000256" key="1">
    <source>
        <dbReference type="ARBA" id="ARBA00004141"/>
    </source>
</evidence>
<reference evidence="12" key="1">
    <citation type="journal article" date="2020" name="bioRxiv">
        <title>Chromosome-level reference genome of the European wasp spider Argiope bruennichi: a resource for studies on range expansion and evolutionary adaptation.</title>
        <authorList>
            <person name="Sheffer M.M."/>
            <person name="Hoppe A."/>
            <person name="Krehenwinkel H."/>
            <person name="Uhl G."/>
            <person name="Kuss A.W."/>
            <person name="Jensen L."/>
            <person name="Jensen C."/>
            <person name="Gillespie R.G."/>
            <person name="Hoff K.J."/>
            <person name="Prost S."/>
        </authorList>
    </citation>
    <scope>NUCLEOTIDE SEQUENCE</scope>
</reference>
<dbReference type="PROSITE" id="PS00237">
    <property type="entry name" value="G_PROTEIN_RECEP_F1_1"/>
    <property type="match status" value="1"/>
</dbReference>
<keyword evidence="4 10" id="KW-1133">Transmembrane helix</keyword>
<evidence type="ECO:0000256" key="9">
    <source>
        <dbReference type="RuleBase" id="RU000688"/>
    </source>
</evidence>
<evidence type="ECO:0000256" key="4">
    <source>
        <dbReference type="ARBA" id="ARBA00022989"/>
    </source>
</evidence>
<keyword evidence="8 9" id="KW-0807">Transducer</keyword>
<feature type="transmembrane region" description="Helical" evidence="10">
    <location>
        <begin position="96"/>
        <end position="116"/>
    </location>
</feature>
<feature type="transmembrane region" description="Helical" evidence="10">
    <location>
        <begin position="59"/>
        <end position="84"/>
    </location>
</feature>
<dbReference type="AlphaFoldDB" id="A0A8T0FKY0"/>
<dbReference type="PANTHER" id="PTHR24235">
    <property type="entry name" value="NEUROPEPTIDE Y RECEPTOR"/>
    <property type="match status" value="1"/>
</dbReference>
<dbReference type="PRINTS" id="PR00237">
    <property type="entry name" value="GPCRRHODOPSN"/>
</dbReference>
<dbReference type="Gene3D" id="1.20.1070.10">
    <property type="entry name" value="Rhodopsin 7-helix transmembrane proteins"/>
    <property type="match status" value="1"/>
</dbReference>
<comment type="similarity">
    <text evidence="2 9">Belongs to the G-protein coupled receptor 1 family.</text>
</comment>
<keyword evidence="5 9" id="KW-0297">G-protein coupled receptor</keyword>
<keyword evidence="3 9" id="KW-0812">Transmembrane</keyword>
<dbReference type="InterPro" id="IPR000611">
    <property type="entry name" value="NPY_rcpt"/>
</dbReference>
<keyword evidence="7 9" id="KW-0675">Receptor</keyword>
<dbReference type="InterPro" id="IPR017452">
    <property type="entry name" value="GPCR_Rhodpsn_7TM"/>
</dbReference>
<evidence type="ECO:0000256" key="3">
    <source>
        <dbReference type="ARBA" id="ARBA00022692"/>
    </source>
</evidence>
<evidence type="ECO:0000313" key="12">
    <source>
        <dbReference type="EMBL" id="KAF8790219.1"/>
    </source>
</evidence>
<keyword evidence="6 10" id="KW-0472">Membrane</keyword>
<protein>
    <submittedName>
        <fullName evidence="12">Neuropeptide Y receptor type 1 like protein</fullName>
    </submittedName>
</protein>
<evidence type="ECO:0000259" key="11">
    <source>
        <dbReference type="PROSITE" id="PS50262"/>
    </source>
</evidence>
<evidence type="ECO:0000256" key="2">
    <source>
        <dbReference type="ARBA" id="ARBA00010663"/>
    </source>
</evidence>
<feature type="transmembrane region" description="Helical" evidence="10">
    <location>
        <begin position="175"/>
        <end position="195"/>
    </location>
</feature>
<evidence type="ECO:0000256" key="5">
    <source>
        <dbReference type="ARBA" id="ARBA00023040"/>
    </source>
</evidence>